<name>A0A024HG63_PSEKB</name>
<keyword evidence="2" id="KW-1185">Reference proteome</keyword>
<dbReference type="Proteomes" id="UP000025241">
    <property type="component" value="Chromosome I"/>
</dbReference>
<proteinExistence type="predicted"/>
<evidence type="ECO:0000313" key="2">
    <source>
        <dbReference type="Proteomes" id="UP000025241"/>
    </source>
</evidence>
<dbReference type="SUPFAM" id="SSF53335">
    <property type="entry name" value="S-adenosyl-L-methionine-dependent methyltransferases"/>
    <property type="match status" value="1"/>
</dbReference>
<dbReference type="STRING" id="1301098.PKB_2544"/>
<organism evidence="1 2">
    <name type="scientific">Pseudomonas knackmussii (strain DSM 6978 / CCUG 54928 / LMG 23759 / B13)</name>
    <dbReference type="NCBI Taxonomy" id="1301098"/>
    <lineage>
        <taxon>Bacteria</taxon>
        <taxon>Pseudomonadati</taxon>
        <taxon>Pseudomonadota</taxon>
        <taxon>Gammaproteobacteria</taxon>
        <taxon>Pseudomonadales</taxon>
        <taxon>Pseudomonadaceae</taxon>
        <taxon>Pseudomonas</taxon>
    </lineage>
</organism>
<dbReference type="KEGG" id="pkc:PKB_2544"/>
<accession>A0A024HG63</accession>
<dbReference type="HOGENOM" id="CLU_071512_0_0_6"/>
<dbReference type="GO" id="GO:0061542">
    <property type="term" value="F:3-demethylubiquinol 3-O-methyltransferase activity"/>
    <property type="evidence" value="ECO:0007669"/>
    <property type="project" value="UniProtKB-EC"/>
</dbReference>
<dbReference type="OrthoDB" id="932345at2"/>
<dbReference type="eggNOG" id="COG2227">
    <property type="taxonomic scope" value="Bacteria"/>
</dbReference>
<keyword evidence="1" id="KW-0489">Methyltransferase</keyword>
<keyword evidence="1" id="KW-0808">Transferase</keyword>
<dbReference type="Pfam" id="PF13489">
    <property type="entry name" value="Methyltransf_23"/>
    <property type="match status" value="1"/>
</dbReference>
<reference evidence="1 2" key="1">
    <citation type="submission" date="2013-03" db="EMBL/GenBank/DDBJ databases">
        <authorList>
            <person name="Linke B."/>
        </authorList>
    </citation>
    <scope>NUCLEOTIDE SEQUENCE [LARGE SCALE GENOMIC DNA]</scope>
    <source>
        <strain evidence="1 2">B13</strain>
    </source>
</reference>
<dbReference type="EMBL" id="HG322950">
    <property type="protein sequence ID" value="CDF83891.1"/>
    <property type="molecule type" value="Genomic_DNA"/>
</dbReference>
<dbReference type="CDD" id="cd02440">
    <property type="entry name" value="AdoMet_MTases"/>
    <property type="match status" value="1"/>
</dbReference>
<keyword evidence="1" id="KW-0830">Ubiquinone</keyword>
<evidence type="ECO:0000313" key="1">
    <source>
        <dbReference type="EMBL" id="CDF83891.1"/>
    </source>
</evidence>
<dbReference type="Gene3D" id="3.40.50.150">
    <property type="entry name" value="Vaccinia Virus protein VP39"/>
    <property type="match status" value="1"/>
</dbReference>
<dbReference type="EC" id="2.1.1.64" evidence="1"/>
<dbReference type="AlphaFoldDB" id="A0A024HG63"/>
<reference evidence="1 2" key="2">
    <citation type="submission" date="2014-05" db="EMBL/GenBank/DDBJ databases">
        <title>Genome sequence of the 3-chlorobenzoate degrading bacterium Pseudomonas knackmussii B13 shows multiple evidence for horizontal gene transfer.</title>
        <authorList>
            <person name="Miyazaki R."/>
            <person name="Bertelli C."/>
            <person name="Falquet L."/>
            <person name="Robinson-Rechavi M."/>
            <person name="Gharib W."/>
            <person name="Roy S."/>
            <person name="Van der Meer J.R."/>
        </authorList>
    </citation>
    <scope>NUCLEOTIDE SEQUENCE [LARGE SCALE GENOMIC DNA]</scope>
    <source>
        <strain evidence="1 2">B13</strain>
    </source>
</reference>
<dbReference type="PATRIC" id="fig|1301098.3.peg.2551"/>
<dbReference type="InterPro" id="IPR029063">
    <property type="entry name" value="SAM-dependent_MTases_sf"/>
</dbReference>
<dbReference type="GO" id="GO:0032259">
    <property type="term" value="P:methylation"/>
    <property type="evidence" value="ECO:0007669"/>
    <property type="project" value="UniProtKB-KW"/>
</dbReference>
<protein>
    <submittedName>
        <fullName evidence="1">3-demethylubiquinone-9 3-methyltransferase</fullName>
        <ecNumber evidence="1">2.1.1.64</ecNumber>
    </submittedName>
</protein>
<gene>
    <name evidence="1" type="ORF">PKB_2544</name>
</gene>
<sequence>MRQCSLCLSQVPNFLPLPDNLVRLFNRLEVDYSLEDFETLNVGQYSCPSCGAADRERLYALFVRACLQWGGEQPMRILDIAPAPALSRLLSGLNHVHYRSADLCSPLADDQVDITDMALYADASFDFILCSHVLEHVPDDAKAIAELYRVLAPGGAAILMVPILLGRDATDEDPAVDDVNERWRRFGQDDHVRMYAREDYLARLRRGGFEVLELNSATFGEGVFRQHGITEQSVLYIGRKPGGAE</sequence>
<dbReference type="RefSeq" id="WP_043252170.1">
    <property type="nucleotide sequence ID" value="NZ_HG322950.1"/>
</dbReference>